<dbReference type="AlphaFoldDB" id="A0AAW1Y6A7"/>
<organism evidence="2 3">
    <name type="scientific">Rubus argutus</name>
    <name type="common">Southern blackberry</name>
    <dbReference type="NCBI Taxonomy" id="59490"/>
    <lineage>
        <taxon>Eukaryota</taxon>
        <taxon>Viridiplantae</taxon>
        <taxon>Streptophyta</taxon>
        <taxon>Embryophyta</taxon>
        <taxon>Tracheophyta</taxon>
        <taxon>Spermatophyta</taxon>
        <taxon>Magnoliopsida</taxon>
        <taxon>eudicotyledons</taxon>
        <taxon>Gunneridae</taxon>
        <taxon>Pentapetalae</taxon>
        <taxon>rosids</taxon>
        <taxon>fabids</taxon>
        <taxon>Rosales</taxon>
        <taxon>Rosaceae</taxon>
        <taxon>Rosoideae</taxon>
        <taxon>Rosoideae incertae sedis</taxon>
        <taxon>Rubus</taxon>
    </lineage>
</organism>
<feature type="region of interest" description="Disordered" evidence="1">
    <location>
        <begin position="36"/>
        <end position="55"/>
    </location>
</feature>
<comment type="caution">
    <text evidence="2">The sequence shown here is derived from an EMBL/GenBank/DDBJ whole genome shotgun (WGS) entry which is preliminary data.</text>
</comment>
<evidence type="ECO:0000313" key="2">
    <source>
        <dbReference type="EMBL" id="KAK9944271.1"/>
    </source>
</evidence>
<proteinExistence type="predicted"/>
<name>A0AAW1Y6A7_RUBAR</name>
<keyword evidence="3" id="KW-1185">Reference proteome</keyword>
<accession>A0AAW1Y6A7</accession>
<dbReference type="EMBL" id="JBEDUW010000002">
    <property type="protein sequence ID" value="KAK9944271.1"/>
    <property type="molecule type" value="Genomic_DNA"/>
</dbReference>
<gene>
    <name evidence="2" type="ORF">M0R45_009845</name>
</gene>
<evidence type="ECO:0000256" key="1">
    <source>
        <dbReference type="SAM" id="MobiDB-lite"/>
    </source>
</evidence>
<dbReference type="Proteomes" id="UP001457282">
    <property type="component" value="Unassembled WGS sequence"/>
</dbReference>
<reference evidence="2 3" key="1">
    <citation type="journal article" date="2023" name="G3 (Bethesda)">
        <title>A chromosome-length genome assembly and annotation of blackberry (Rubus argutus, cv. 'Hillquist').</title>
        <authorList>
            <person name="Bruna T."/>
            <person name="Aryal R."/>
            <person name="Dudchenko O."/>
            <person name="Sargent D.J."/>
            <person name="Mead D."/>
            <person name="Buti M."/>
            <person name="Cavallini A."/>
            <person name="Hytonen T."/>
            <person name="Andres J."/>
            <person name="Pham M."/>
            <person name="Weisz D."/>
            <person name="Mascagni F."/>
            <person name="Usai G."/>
            <person name="Natali L."/>
            <person name="Bassil N."/>
            <person name="Fernandez G.E."/>
            <person name="Lomsadze A."/>
            <person name="Armour M."/>
            <person name="Olukolu B."/>
            <person name="Poorten T."/>
            <person name="Britton C."/>
            <person name="Davik J."/>
            <person name="Ashrafi H."/>
            <person name="Aiden E.L."/>
            <person name="Borodovsky M."/>
            <person name="Worthington M."/>
        </authorList>
    </citation>
    <scope>NUCLEOTIDE SEQUENCE [LARGE SCALE GENOMIC DNA]</scope>
    <source>
        <strain evidence="2">PI 553951</strain>
    </source>
</reference>
<sequence length="89" mass="8982">MPVGNNGSPASLMVDWMNGFGAGGADGGATVVDNRGSDGLAEVSEGRGATPTDWMGAGEIGLATARRRDDVVLGWFGDRGDVHGDDGCD</sequence>
<protein>
    <submittedName>
        <fullName evidence="2">Uncharacterized protein</fullName>
    </submittedName>
</protein>
<evidence type="ECO:0000313" key="3">
    <source>
        <dbReference type="Proteomes" id="UP001457282"/>
    </source>
</evidence>